<dbReference type="GO" id="GO:0016887">
    <property type="term" value="F:ATP hydrolysis activity"/>
    <property type="evidence" value="ECO:0007669"/>
    <property type="project" value="InterPro"/>
</dbReference>
<dbReference type="InterPro" id="IPR003439">
    <property type="entry name" value="ABC_transporter-like_ATP-bd"/>
</dbReference>
<comment type="subcellular location">
    <subcellularLocation>
        <location evidence="1">Cell membrane</location>
        <topology evidence="1">Peripheral membrane protein</topology>
    </subcellularLocation>
</comment>
<evidence type="ECO:0000313" key="10">
    <source>
        <dbReference type="EMBL" id="NYE03580.1"/>
    </source>
</evidence>
<keyword evidence="5" id="KW-0547">Nucleotide-binding</keyword>
<dbReference type="EMBL" id="JACCBX010000001">
    <property type="protein sequence ID" value="NYE03580.1"/>
    <property type="molecule type" value="Genomic_DNA"/>
</dbReference>
<keyword evidence="7" id="KW-1278">Translocase</keyword>
<comment type="caution">
    <text evidence="10">The sequence shown here is derived from an EMBL/GenBank/DDBJ whole genome shotgun (WGS) entry which is preliminary data.</text>
</comment>
<dbReference type="AlphaFoldDB" id="A0A852T4G0"/>
<proteinExistence type="inferred from homology"/>
<evidence type="ECO:0000256" key="5">
    <source>
        <dbReference type="ARBA" id="ARBA00022741"/>
    </source>
</evidence>
<dbReference type="GO" id="GO:0005524">
    <property type="term" value="F:ATP binding"/>
    <property type="evidence" value="ECO:0007669"/>
    <property type="project" value="UniProtKB-KW"/>
</dbReference>
<reference evidence="11" key="1">
    <citation type="submission" date="2020-07" db="EMBL/GenBank/DDBJ databases">
        <authorList>
            <person name="Partida-Martinez L."/>
            <person name="Huntemann M."/>
            <person name="Clum A."/>
            <person name="Wang J."/>
            <person name="Palaniappan K."/>
            <person name="Ritter S."/>
            <person name="Chen I.-M."/>
            <person name="Stamatis D."/>
            <person name="Reddy T."/>
            <person name="O'Malley R."/>
            <person name="Daum C."/>
            <person name="Shapiro N."/>
            <person name="Ivanova N."/>
            <person name="Kyrpides N."/>
            <person name="Woyke T."/>
        </authorList>
    </citation>
    <scope>NUCLEOTIDE SEQUENCE [LARGE SCALE GENOMIC DNA]</scope>
    <source>
        <strain evidence="11">AT2.8</strain>
    </source>
</reference>
<dbReference type="PROSITE" id="PS50893">
    <property type="entry name" value="ABC_TRANSPORTER_2"/>
    <property type="match status" value="2"/>
</dbReference>
<evidence type="ECO:0000256" key="7">
    <source>
        <dbReference type="ARBA" id="ARBA00022967"/>
    </source>
</evidence>
<dbReference type="PANTHER" id="PTHR43553:SF19">
    <property type="entry name" value="HMP_THIAMINE IMPORT ATP-BINDING PROTEIN YKOD-RELATED"/>
    <property type="match status" value="1"/>
</dbReference>
<comment type="similarity">
    <text evidence="2">Belongs to the ABC transporter superfamily.</text>
</comment>
<dbReference type="PROSITE" id="PS00211">
    <property type="entry name" value="ABC_TRANSPORTER_1"/>
    <property type="match status" value="2"/>
</dbReference>
<sequence>MSPFEPQIKANGLGFSYEDSNIFTGLTFSIEKNQSVLLLGPSGSGKSTLAYCLNKLYPEAVDGELKGSLTFEGQTLDDFKPGELNQKIGIVFQDPESQFCMLTVEEEVAFGLENFHVPRSQMEAKINTALEMVGLLAEKRTTIHTMSGGQKQKLALACVLALQPEVIILDEPTANLDPLSSTELVETIARLNKEHPFTLIVIEHKLNDWIELIDRCLVLDSSGGILFDGSPEQCFGEFAPYLQKEGIWLPKVVEVGMTAKSAGLFKGERLPLCNDELLSGLENTAAFFKKEIKTITKKDSILEVNSISARGYLKNINLRIQQGELTALVGANGSGKTTLSKCLAGLYPLTQGEIHFKGLPLSKWREKDLFQALGYVFQNPEHQFITDSVYEEITFGMEDKSRVTALLEKMGLEKHAGAHPFSLSQGQKRRLSVATMLVHEQDLLILDEPTFGQDANTAYEIMRVLDEKNGAVFMITHDMELVDQYADTVHVLDKGEIIFTGTPESLWEKHEVVNRARLKLPFRKQLQNEIVRREIHVAT</sequence>
<dbReference type="SUPFAM" id="SSF52540">
    <property type="entry name" value="P-loop containing nucleoside triphosphate hydrolases"/>
    <property type="match status" value="2"/>
</dbReference>
<dbReference type="CDD" id="cd03225">
    <property type="entry name" value="ABC_cobalt_CbiO_domain1"/>
    <property type="match status" value="2"/>
</dbReference>
<keyword evidence="4" id="KW-1003">Cell membrane</keyword>
<dbReference type="NCBIfam" id="NF010167">
    <property type="entry name" value="PRK13648.1"/>
    <property type="match status" value="2"/>
</dbReference>
<evidence type="ECO:0000256" key="6">
    <source>
        <dbReference type="ARBA" id="ARBA00022840"/>
    </source>
</evidence>
<accession>A0A852T4G0</accession>
<evidence type="ECO:0000256" key="8">
    <source>
        <dbReference type="ARBA" id="ARBA00023136"/>
    </source>
</evidence>
<evidence type="ECO:0000259" key="9">
    <source>
        <dbReference type="PROSITE" id="PS50893"/>
    </source>
</evidence>
<evidence type="ECO:0000256" key="4">
    <source>
        <dbReference type="ARBA" id="ARBA00022475"/>
    </source>
</evidence>
<evidence type="ECO:0000256" key="2">
    <source>
        <dbReference type="ARBA" id="ARBA00005417"/>
    </source>
</evidence>
<dbReference type="Proteomes" id="UP000548423">
    <property type="component" value="Unassembled WGS sequence"/>
</dbReference>
<dbReference type="SMART" id="SM00382">
    <property type="entry name" value="AAA"/>
    <property type="match status" value="2"/>
</dbReference>
<dbReference type="InterPro" id="IPR015856">
    <property type="entry name" value="ABC_transpr_CbiO/EcfA_su"/>
</dbReference>
<evidence type="ECO:0000256" key="1">
    <source>
        <dbReference type="ARBA" id="ARBA00004202"/>
    </source>
</evidence>
<feature type="domain" description="ABC transporter" evidence="9">
    <location>
        <begin position="296"/>
        <end position="519"/>
    </location>
</feature>
<dbReference type="EC" id="3.6.3.-" evidence="10"/>
<dbReference type="GO" id="GO:0043190">
    <property type="term" value="C:ATP-binding cassette (ABC) transporter complex"/>
    <property type="evidence" value="ECO:0007669"/>
    <property type="project" value="TreeGrafter"/>
</dbReference>
<gene>
    <name evidence="10" type="ORF">F4694_000299</name>
</gene>
<keyword evidence="10" id="KW-0378">Hydrolase</keyword>
<dbReference type="InterPro" id="IPR027417">
    <property type="entry name" value="P-loop_NTPase"/>
</dbReference>
<protein>
    <submittedName>
        <fullName evidence="10">Energy-coupling factor transport system ATP-binding protein</fullName>
        <ecNumber evidence="10">3.6.3.-</ecNumber>
    </submittedName>
</protein>
<dbReference type="GO" id="GO:0042626">
    <property type="term" value="F:ATPase-coupled transmembrane transporter activity"/>
    <property type="evidence" value="ECO:0007669"/>
    <property type="project" value="TreeGrafter"/>
</dbReference>
<evidence type="ECO:0000313" key="11">
    <source>
        <dbReference type="Proteomes" id="UP000548423"/>
    </source>
</evidence>
<dbReference type="Pfam" id="PF00005">
    <property type="entry name" value="ABC_tran"/>
    <property type="match status" value="2"/>
</dbReference>
<keyword evidence="8" id="KW-0472">Membrane</keyword>
<organism evidence="10 11">
    <name type="scientific">Neobacillus niacini</name>
    <dbReference type="NCBI Taxonomy" id="86668"/>
    <lineage>
        <taxon>Bacteria</taxon>
        <taxon>Bacillati</taxon>
        <taxon>Bacillota</taxon>
        <taxon>Bacilli</taxon>
        <taxon>Bacillales</taxon>
        <taxon>Bacillaceae</taxon>
        <taxon>Neobacillus</taxon>
    </lineage>
</organism>
<name>A0A852T4G0_9BACI</name>
<dbReference type="InterPro" id="IPR017871">
    <property type="entry name" value="ABC_transporter-like_CS"/>
</dbReference>
<dbReference type="PANTHER" id="PTHR43553">
    <property type="entry name" value="HEAVY METAL TRANSPORTER"/>
    <property type="match status" value="1"/>
</dbReference>
<dbReference type="InterPro" id="IPR003593">
    <property type="entry name" value="AAA+_ATPase"/>
</dbReference>
<dbReference type="Gene3D" id="3.40.50.300">
    <property type="entry name" value="P-loop containing nucleotide triphosphate hydrolases"/>
    <property type="match status" value="2"/>
</dbReference>
<evidence type="ECO:0000256" key="3">
    <source>
        <dbReference type="ARBA" id="ARBA00022448"/>
    </source>
</evidence>
<reference evidence="11" key="2">
    <citation type="submission" date="2020-08" db="EMBL/GenBank/DDBJ databases">
        <title>The Agave Microbiome: Exploring the role of microbial communities in plant adaptations to desert environments.</title>
        <authorList>
            <person name="Partida-Martinez L.P."/>
        </authorList>
    </citation>
    <scope>NUCLEOTIDE SEQUENCE [LARGE SCALE GENOMIC DNA]</scope>
    <source>
        <strain evidence="11">AT2.8</strain>
    </source>
</reference>
<keyword evidence="3" id="KW-0813">Transport</keyword>
<keyword evidence="6 10" id="KW-0067">ATP-binding</keyword>
<dbReference type="InterPro" id="IPR050095">
    <property type="entry name" value="ECF_ABC_transporter_ATP-bd"/>
</dbReference>
<feature type="domain" description="ABC transporter" evidence="9">
    <location>
        <begin position="8"/>
        <end position="247"/>
    </location>
</feature>